<dbReference type="Proteomes" id="UP001108029">
    <property type="component" value="Unassembled WGS sequence"/>
</dbReference>
<dbReference type="RefSeq" id="WP_232651370.1">
    <property type="nucleotide sequence ID" value="NZ_JAJSBI010000014.1"/>
</dbReference>
<keyword evidence="2" id="KW-1185">Reference proteome</keyword>
<evidence type="ECO:0000313" key="1">
    <source>
        <dbReference type="EMBL" id="MCD9877244.1"/>
    </source>
</evidence>
<evidence type="ECO:0000313" key="2">
    <source>
        <dbReference type="Proteomes" id="UP001108029"/>
    </source>
</evidence>
<dbReference type="AlphaFoldDB" id="A0A9Q3Z8E6"/>
<name>A0A9Q3Z8E6_9ACTN</name>
<accession>A0A9Q3Z8E6</accession>
<protein>
    <submittedName>
        <fullName evidence="1">Uncharacterized protein</fullName>
    </submittedName>
</protein>
<proteinExistence type="predicted"/>
<organism evidence="1 2">
    <name type="scientific">Streptomyces guryensis</name>
    <dbReference type="NCBI Taxonomy" id="2886947"/>
    <lineage>
        <taxon>Bacteria</taxon>
        <taxon>Bacillati</taxon>
        <taxon>Actinomycetota</taxon>
        <taxon>Actinomycetes</taxon>
        <taxon>Kitasatosporales</taxon>
        <taxon>Streptomycetaceae</taxon>
        <taxon>Streptomyces</taxon>
    </lineage>
</organism>
<gene>
    <name evidence="1" type="ORF">LJ657_27150</name>
</gene>
<dbReference type="EMBL" id="JAJSBI010000014">
    <property type="protein sequence ID" value="MCD9877244.1"/>
    <property type="molecule type" value="Genomic_DNA"/>
</dbReference>
<comment type="caution">
    <text evidence="1">The sequence shown here is derived from an EMBL/GenBank/DDBJ whole genome shotgun (WGS) entry which is preliminary data.</text>
</comment>
<reference evidence="1" key="1">
    <citation type="submission" date="2021-12" db="EMBL/GenBank/DDBJ databases">
        <authorList>
            <person name="Lee J.-H."/>
            <person name="Kim S.-B."/>
        </authorList>
    </citation>
    <scope>NUCLEOTIDE SEQUENCE</scope>
    <source>
        <strain evidence="1">NR30</strain>
    </source>
</reference>
<sequence>MHQRAAVVFPGQGGYLPNALTAMAHLDEVAEVLDQVDKVAAEAGTASASALLTGPRRTFGGLPGA</sequence>